<proteinExistence type="inferred from homology"/>
<dbReference type="PANTHER" id="PTHR47505:SF1">
    <property type="entry name" value="DNA UTILIZATION PROTEIN YHGH"/>
    <property type="match status" value="1"/>
</dbReference>
<name>A0ABT0KTI2_9GAMM</name>
<keyword evidence="3" id="KW-1185">Reference proteome</keyword>
<reference evidence="2 3" key="1">
    <citation type="submission" date="2022-01" db="EMBL/GenBank/DDBJ databases">
        <title>Whole genome-based taxonomy of the Shewanellaceae.</title>
        <authorList>
            <person name="Martin-Rodriguez A.J."/>
        </authorList>
    </citation>
    <scope>NUCLEOTIDE SEQUENCE [LARGE SCALE GENOMIC DNA]</scope>
    <source>
        <strain evidence="2 3">DSM 24955</strain>
    </source>
</reference>
<evidence type="ECO:0000313" key="3">
    <source>
        <dbReference type="Proteomes" id="UP001202134"/>
    </source>
</evidence>
<sequence>MDWQLRQACYAGFRIVKHTILRNLPNRCMLCSQDIEQYDLQKPHSGVCQHCLVAGLYQHEVCLGCGKTMMLLQRYCGQCQSTEPIMVIAPCSYHQGLGELIAAIKYQQQCASLAALVQVLAIRVMDLVARDMIQLPQVLIPVPLHPNRLKSRGFNQAWLIAKALSQQLGIVMDDALLVRDVDTQAQAGLDGKARRLNCAGAFSLNLNASSSNTSSLNTSSLNTSSLNAKSVTYQRVALIDDVVTTGTTVNEISQLFAAEYVHVQCWCLARAEAPGLLK</sequence>
<dbReference type="PANTHER" id="PTHR47505">
    <property type="entry name" value="DNA UTILIZATION PROTEIN YHGH"/>
    <property type="match status" value="1"/>
</dbReference>
<gene>
    <name evidence="2" type="ORF">L2737_17460</name>
</gene>
<dbReference type="Proteomes" id="UP001202134">
    <property type="component" value="Unassembled WGS sequence"/>
</dbReference>
<dbReference type="CDD" id="cd06223">
    <property type="entry name" value="PRTases_typeI"/>
    <property type="match status" value="1"/>
</dbReference>
<comment type="similarity">
    <text evidence="1">Belongs to the ComF/GntX family.</text>
</comment>
<accession>A0ABT0KTI2</accession>
<dbReference type="InterPro" id="IPR051910">
    <property type="entry name" value="ComF/GntX_DNA_util-trans"/>
</dbReference>
<organism evidence="2 3">
    <name type="scientific">Shewanella electrodiphila</name>
    <dbReference type="NCBI Taxonomy" id="934143"/>
    <lineage>
        <taxon>Bacteria</taxon>
        <taxon>Pseudomonadati</taxon>
        <taxon>Pseudomonadota</taxon>
        <taxon>Gammaproteobacteria</taxon>
        <taxon>Alteromonadales</taxon>
        <taxon>Shewanellaceae</taxon>
        <taxon>Shewanella</taxon>
    </lineage>
</organism>
<dbReference type="InterPro" id="IPR029057">
    <property type="entry name" value="PRTase-like"/>
</dbReference>
<protein>
    <submittedName>
        <fullName evidence="2">ComF family protein</fullName>
    </submittedName>
</protein>
<comment type="caution">
    <text evidence="2">The sequence shown here is derived from an EMBL/GenBank/DDBJ whole genome shotgun (WGS) entry which is preliminary data.</text>
</comment>
<dbReference type="RefSeq" id="WP_248956593.1">
    <property type="nucleotide sequence ID" value="NZ_JAKIKU010000011.1"/>
</dbReference>
<evidence type="ECO:0000313" key="2">
    <source>
        <dbReference type="EMBL" id="MCL1047089.1"/>
    </source>
</evidence>
<evidence type="ECO:0000256" key="1">
    <source>
        <dbReference type="ARBA" id="ARBA00008007"/>
    </source>
</evidence>
<dbReference type="SUPFAM" id="SSF53271">
    <property type="entry name" value="PRTase-like"/>
    <property type="match status" value="1"/>
</dbReference>
<dbReference type="InterPro" id="IPR000836">
    <property type="entry name" value="PRTase_dom"/>
</dbReference>
<dbReference type="EMBL" id="JAKIKU010000011">
    <property type="protein sequence ID" value="MCL1047089.1"/>
    <property type="molecule type" value="Genomic_DNA"/>
</dbReference>
<dbReference type="Gene3D" id="3.40.50.2020">
    <property type="match status" value="1"/>
</dbReference>